<keyword evidence="3" id="KW-1185">Reference proteome</keyword>
<dbReference type="EMBL" id="OZ075142">
    <property type="protein sequence ID" value="CAL5036004.1"/>
    <property type="molecule type" value="Genomic_DNA"/>
</dbReference>
<accession>A0ABC9DBX1</accession>
<sequence length="412" mass="45352">MDPMLLDPSHDLNFEAMVQSCLGLAVTLSPPHDQDSFWLLAAFSRSRLRLSESSVGFILKSVLGCSAVSFEVVEVEEHIFKFSVSSKAAGLLVYNLRSFACDHLKVFFHLWNVNGLTAAKSSPNPGEPFLELNDLMHADGNPNLNLDLNQPMEDDLGGIEDLLLAAGNLEAEHDIQEEVIDEGEPSVDSVEQLALNFDLNEVNNVKVFIPMDNGVPIQMMPDEVQEHDLMDGQEEQEQAIQFPVQEEDPFNQEMQIGFVQLQQPAFDPVFTSRMIFSQPPASRQHASTVKAWAQNLAPGLGAQSAIKSKKAAVVVDSDLRRSERKKKQNRGLKHETCPDKDCLSCVSKPPIIPPSVIRNLGESFCKVDLAKLTVEALGKKGKAAAPGGKRPVVKKTSKDSDNEDTAKEKKIN</sequence>
<dbReference type="PANTHER" id="PTHR33075">
    <property type="entry name" value="OS02G0499800 PROTEIN"/>
    <property type="match status" value="1"/>
</dbReference>
<dbReference type="Proteomes" id="UP001497457">
    <property type="component" value="Chromosome 32b"/>
</dbReference>
<evidence type="ECO:0000313" key="2">
    <source>
        <dbReference type="EMBL" id="CAL5036004.1"/>
    </source>
</evidence>
<protein>
    <submittedName>
        <fullName evidence="2">Uncharacterized protein</fullName>
    </submittedName>
</protein>
<reference evidence="3" key="1">
    <citation type="submission" date="2024-06" db="EMBL/GenBank/DDBJ databases">
        <authorList>
            <person name="Ryan C."/>
        </authorList>
    </citation>
    <scope>NUCLEOTIDE SEQUENCE [LARGE SCALE GENOMIC DNA]</scope>
</reference>
<gene>
    <name evidence="2" type="ORF">URODEC1_LOCUS83731</name>
</gene>
<evidence type="ECO:0000313" key="3">
    <source>
        <dbReference type="Proteomes" id="UP001497457"/>
    </source>
</evidence>
<evidence type="ECO:0000256" key="1">
    <source>
        <dbReference type="SAM" id="MobiDB-lite"/>
    </source>
</evidence>
<feature type="compositionally biased region" description="Basic and acidic residues" evidence="1">
    <location>
        <begin position="396"/>
        <end position="412"/>
    </location>
</feature>
<reference evidence="2 3" key="2">
    <citation type="submission" date="2024-10" db="EMBL/GenBank/DDBJ databases">
        <authorList>
            <person name="Ryan C."/>
        </authorList>
    </citation>
    <scope>NUCLEOTIDE SEQUENCE [LARGE SCALE GENOMIC DNA]</scope>
</reference>
<feature type="region of interest" description="Disordered" evidence="1">
    <location>
        <begin position="378"/>
        <end position="412"/>
    </location>
</feature>
<organism evidence="2 3">
    <name type="scientific">Urochloa decumbens</name>
    <dbReference type="NCBI Taxonomy" id="240449"/>
    <lineage>
        <taxon>Eukaryota</taxon>
        <taxon>Viridiplantae</taxon>
        <taxon>Streptophyta</taxon>
        <taxon>Embryophyta</taxon>
        <taxon>Tracheophyta</taxon>
        <taxon>Spermatophyta</taxon>
        <taxon>Magnoliopsida</taxon>
        <taxon>Liliopsida</taxon>
        <taxon>Poales</taxon>
        <taxon>Poaceae</taxon>
        <taxon>PACMAD clade</taxon>
        <taxon>Panicoideae</taxon>
        <taxon>Panicodae</taxon>
        <taxon>Paniceae</taxon>
        <taxon>Melinidinae</taxon>
        <taxon>Urochloa</taxon>
    </lineage>
</organism>
<dbReference type="AlphaFoldDB" id="A0ABC9DBX1"/>
<name>A0ABC9DBX1_9POAL</name>
<proteinExistence type="predicted"/>